<sequence>MSDYYHHFLSSMVGVGGQPDHNQLDGSGQMSQPQIVPMGGSPAPNPYQSLGYFTGFPEPIMFNAPKAQRSRRKSAPGLDHIKHRRTRSGCYTCRSRRVKCDETHPICERCRKGKRECIYPEPPPPKGSGGAGSKDSSGTSQQASPSSSRGDDDDDEVEQDAKLDPIMDEDEDEPESATSQTSAPNFPLRRSSTTSSFGRQRLVAGYRQGSETPSYDGTKSSSPALSVGVTSAQTPAGLHFPDLAVTTPSRPDWTFLPHELQFYLGYFYDNITHYHYCAVNDADDFFRTILTGLATRNEALLYAVVGFSAYHHAMKNPNGRINEFLQYYSRSVTLLLECLKKEKHTIATLLTILQLATIEEYLGDWVNLMGHQKAAFEVLTKLFTPQTVMQTPVGRVVLMWYERFDVFIGIMGSFKTSLSQEWYAAPVEYYESRAAAEPLNVAWRIEACSARVRLISQEMSQLFARGAKQEITGEEYVAEHRRLSASWDEWKNSWDPALNDPAYLVNDFSGSQTPDPDDIVNPFAPGVLFRPPLFASTLMACEYHSIALMHASQSAGKLTGEDKARLMEHAYAICQICETVELWPNSPPGSLIILQSCLGIAALFMRRDPKHHMWIRRKFALLETMGYISPITMRTRMAELFNDESCLRWWLPNDEGYSPLLQNIRAIADERNEMAVSTQRESLQQIRQVFSHMKIGQDDAEGDDSAHAGAKGKHAAA</sequence>
<dbReference type="Pfam" id="PF00172">
    <property type="entry name" value="Zn_clus"/>
    <property type="match status" value="1"/>
</dbReference>
<evidence type="ECO:0000256" key="1">
    <source>
        <dbReference type="ARBA" id="ARBA00004123"/>
    </source>
</evidence>
<accession>A0AAN6PFA9</accession>
<feature type="compositionally biased region" description="Polar residues" evidence="7">
    <location>
        <begin position="176"/>
        <end position="198"/>
    </location>
</feature>
<organism evidence="9 10">
    <name type="scientific">Parachaetomium inaequale</name>
    <dbReference type="NCBI Taxonomy" id="2588326"/>
    <lineage>
        <taxon>Eukaryota</taxon>
        <taxon>Fungi</taxon>
        <taxon>Dikarya</taxon>
        <taxon>Ascomycota</taxon>
        <taxon>Pezizomycotina</taxon>
        <taxon>Sordariomycetes</taxon>
        <taxon>Sordariomycetidae</taxon>
        <taxon>Sordariales</taxon>
        <taxon>Chaetomiaceae</taxon>
        <taxon>Parachaetomium</taxon>
    </lineage>
</organism>
<evidence type="ECO:0000256" key="3">
    <source>
        <dbReference type="ARBA" id="ARBA00023015"/>
    </source>
</evidence>
<name>A0AAN6PFA9_9PEZI</name>
<evidence type="ECO:0000256" key="7">
    <source>
        <dbReference type="SAM" id="MobiDB-lite"/>
    </source>
</evidence>
<keyword evidence="4" id="KW-0238">DNA-binding</keyword>
<dbReference type="GO" id="GO:0045944">
    <property type="term" value="P:positive regulation of transcription by RNA polymerase II"/>
    <property type="evidence" value="ECO:0007669"/>
    <property type="project" value="TreeGrafter"/>
</dbReference>
<feature type="compositionally biased region" description="Polar residues" evidence="7">
    <location>
        <begin position="209"/>
        <end position="226"/>
    </location>
</feature>
<dbReference type="InterPro" id="IPR021858">
    <property type="entry name" value="Fun_TF"/>
</dbReference>
<gene>
    <name evidence="9" type="ORF">C8A01DRAFT_16944</name>
</gene>
<dbReference type="CDD" id="cd00067">
    <property type="entry name" value="GAL4"/>
    <property type="match status" value="1"/>
</dbReference>
<dbReference type="GO" id="GO:0005634">
    <property type="term" value="C:nucleus"/>
    <property type="evidence" value="ECO:0007669"/>
    <property type="project" value="UniProtKB-SubCell"/>
</dbReference>
<protein>
    <recommendedName>
        <fullName evidence="8">Zn(2)-C6 fungal-type domain-containing protein</fullName>
    </recommendedName>
</protein>
<evidence type="ECO:0000256" key="4">
    <source>
        <dbReference type="ARBA" id="ARBA00023125"/>
    </source>
</evidence>
<keyword evidence="3" id="KW-0805">Transcription regulation</keyword>
<feature type="region of interest" description="Disordered" evidence="7">
    <location>
        <begin position="115"/>
        <end position="226"/>
    </location>
</feature>
<keyword evidence="5" id="KW-0804">Transcription</keyword>
<evidence type="ECO:0000256" key="2">
    <source>
        <dbReference type="ARBA" id="ARBA00022833"/>
    </source>
</evidence>
<feature type="region of interest" description="Disordered" evidence="7">
    <location>
        <begin position="697"/>
        <end position="717"/>
    </location>
</feature>
<dbReference type="InterPro" id="IPR036864">
    <property type="entry name" value="Zn2-C6_fun-type_DNA-bd_sf"/>
</dbReference>
<feature type="compositionally biased region" description="Acidic residues" evidence="7">
    <location>
        <begin position="166"/>
        <end position="175"/>
    </location>
</feature>
<dbReference type="AlphaFoldDB" id="A0AAN6PFA9"/>
<dbReference type="Pfam" id="PF11951">
    <property type="entry name" value="Fungal_trans_2"/>
    <property type="match status" value="1"/>
</dbReference>
<dbReference type="PROSITE" id="PS00463">
    <property type="entry name" value="ZN2_CY6_FUNGAL_1"/>
    <property type="match status" value="1"/>
</dbReference>
<evidence type="ECO:0000256" key="5">
    <source>
        <dbReference type="ARBA" id="ARBA00023163"/>
    </source>
</evidence>
<dbReference type="PANTHER" id="PTHR37534:SF10">
    <property type="entry name" value="ZN(II)2CYS6 TRANSCRIPTION FACTOR (EUROFUNG)"/>
    <property type="match status" value="1"/>
</dbReference>
<proteinExistence type="predicted"/>
<dbReference type="Gene3D" id="4.10.240.10">
    <property type="entry name" value="Zn(2)-C6 fungal-type DNA-binding domain"/>
    <property type="match status" value="1"/>
</dbReference>
<keyword evidence="10" id="KW-1185">Reference proteome</keyword>
<feature type="compositionally biased region" description="Low complexity" evidence="7">
    <location>
        <begin position="133"/>
        <end position="148"/>
    </location>
</feature>
<feature type="domain" description="Zn(2)-C6 fungal-type" evidence="8">
    <location>
        <begin position="89"/>
        <end position="119"/>
    </location>
</feature>
<dbReference type="InterPro" id="IPR001138">
    <property type="entry name" value="Zn2Cys6_DnaBD"/>
</dbReference>
<dbReference type="PROSITE" id="PS50048">
    <property type="entry name" value="ZN2_CY6_FUNGAL_2"/>
    <property type="match status" value="1"/>
</dbReference>
<keyword evidence="6" id="KW-0539">Nucleus</keyword>
<dbReference type="GO" id="GO:0008270">
    <property type="term" value="F:zinc ion binding"/>
    <property type="evidence" value="ECO:0007669"/>
    <property type="project" value="InterPro"/>
</dbReference>
<reference evidence="10" key="1">
    <citation type="journal article" date="2023" name="Mol. Phylogenet. Evol.">
        <title>Genome-scale phylogeny and comparative genomics of the fungal order Sordariales.</title>
        <authorList>
            <person name="Hensen N."/>
            <person name="Bonometti L."/>
            <person name="Westerberg I."/>
            <person name="Brannstrom I.O."/>
            <person name="Guillou S."/>
            <person name="Cros-Aarteil S."/>
            <person name="Calhoun S."/>
            <person name="Haridas S."/>
            <person name="Kuo A."/>
            <person name="Mondo S."/>
            <person name="Pangilinan J."/>
            <person name="Riley R."/>
            <person name="LaButti K."/>
            <person name="Andreopoulos B."/>
            <person name="Lipzen A."/>
            <person name="Chen C."/>
            <person name="Yan M."/>
            <person name="Daum C."/>
            <person name="Ng V."/>
            <person name="Clum A."/>
            <person name="Steindorff A."/>
            <person name="Ohm R.A."/>
            <person name="Martin F."/>
            <person name="Silar P."/>
            <person name="Natvig D.O."/>
            <person name="Lalanne C."/>
            <person name="Gautier V."/>
            <person name="Ament-Velasquez S.L."/>
            <person name="Kruys A."/>
            <person name="Hutchinson M.I."/>
            <person name="Powell A.J."/>
            <person name="Barry K."/>
            <person name="Miller A.N."/>
            <person name="Grigoriev I.V."/>
            <person name="Debuchy R."/>
            <person name="Gladieux P."/>
            <person name="Hiltunen Thoren M."/>
            <person name="Johannesson H."/>
        </authorList>
    </citation>
    <scope>NUCLEOTIDE SEQUENCE [LARGE SCALE GENOMIC DNA]</scope>
    <source>
        <strain evidence="10">CBS 284.82</strain>
    </source>
</reference>
<keyword evidence="2" id="KW-0862">Zinc</keyword>
<dbReference type="GO" id="GO:0000981">
    <property type="term" value="F:DNA-binding transcription factor activity, RNA polymerase II-specific"/>
    <property type="evidence" value="ECO:0007669"/>
    <property type="project" value="InterPro"/>
</dbReference>
<evidence type="ECO:0000313" key="9">
    <source>
        <dbReference type="EMBL" id="KAK4039043.1"/>
    </source>
</evidence>
<comment type="subcellular location">
    <subcellularLocation>
        <location evidence="1">Nucleus</location>
    </subcellularLocation>
</comment>
<dbReference type="Proteomes" id="UP001303115">
    <property type="component" value="Unassembled WGS sequence"/>
</dbReference>
<evidence type="ECO:0000256" key="6">
    <source>
        <dbReference type="ARBA" id="ARBA00023242"/>
    </source>
</evidence>
<dbReference type="EMBL" id="MU854412">
    <property type="protein sequence ID" value="KAK4039043.1"/>
    <property type="molecule type" value="Genomic_DNA"/>
</dbReference>
<dbReference type="GO" id="GO:0000976">
    <property type="term" value="F:transcription cis-regulatory region binding"/>
    <property type="evidence" value="ECO:0007669"/>
    <property type="project" value="TreeGrafter"/>
</dbReference>
<comment type="caution">
    <text evidence="9">The sequence shown here is derived from an EMBL/GenBank/DDBJ whole genome shotgun (WGS) entry which is preliminary data.</text>
</comment>
<evidence type="ECO:0000259" key="8">
    <source>
        <dbReference type="PROSITE" id="PS50048"/>
    </source>
</evidence>
<dbReference type="SMART" id="SM00066">
    <property type="entry name" value="GAL4"/>
    <property type="match status" value="1"/>
</dbReference>
<evidence type="ECO:0000313" key="10">
    <source>
        <dbReference type="Proteomes" id="UP001303115"/>
    </source>
</evidence>
<dbReference type="SUPFAM" id="SSF57701">
    <property type="entry name" value="Zn2/Cys6 DNA-binding domain"/>
    <property type="match status" value="1"/>
</dbReference>
<dbReference type="PANTHER" id="PTHR37534">
    <property type="entry name" value="TRANSCRIPTIONAL ACTIVATOR PROTEIN UGA3"/>
    <property type="match status" value="1"/>
</dbReference>